<accession>A0A838CQ27</accession>
<dbReference type="EMBL" id="JACEFG010000001">
    <property type="protein sequence ID" value="MBA2173978.1"/>
    <property type="molecule type" value="Genomic_DNA"/>
</dbReference>
<reference evidence="1 2" key="1">
    <citation type="journal article" date="2004" name="Extremophiles">
        <title>Halobacillus locisalis sp. nov., a halophilic bacterium isolated from a marine solar saltern of the Yellow Sea in Korea.</title>
        <authorList>
            <person name="Yoon J.H."/>
            <person name="Kang K.H."/>
            <person name="Oh T.K."/>
            <person name="Park Y.H."/>
        </authorList>
    </citation>
    <scope>NUCLEOTIDE SEQUENCE [LARGE SCALE GENOMIC DNA]</scope>
    <source>
        <strain evidence="1 2">KCTC 3788</strain>
    </source>
</reference>
<evidence type="ECO:0000313" key="1">
    <source>
        <dbReference type="EMBL" id="MBA2173978.1"/>
    </source>
</evidence>
<organism evidence="1 2">
    <name type="scientific">Halobacillus locisalis</name>
    <dbReference type="NCBI Taxonomy" id="220753"/>
    <lineage>
        <taxon>Bacteria</taxon>
        <taxon>Bacillati</taxon>
        <taxon>Bacillota</taxon>
        <taxon>Bacilli</taxon>
        <taxon>Bacillales</taxon>
        <taxon>Bacillaceae</taxon>
        <taxon>Halobacillus</taxon>
    </lineage>
</organism>
<evidence type="ECO:0000313" key="2">
    <source>
        <dbReference type="Proteomes" id="UP000571017"/>
    </source>
</evidence>
<dbReference type="AlphaFoldDB" id="A0A838CQ27"/>
<keyword evidence="2" id="KW-1185">Reference proteome</keyword>
<dbReference type="InterPro" id="IPR025942">
    <property type="entry name" value="SpoVIF"/>
</dbReference>
<sequence length="81" mass="9019">MFGNIEKKTGVKMDDIMKLAQSLQNADFQDEKTVRKVIRKVSALANKPVSKKKEDALVKAIVNGNVPKDMSSIEKMLGNKK</sequence>
<dbReference type="Proteomes" id="UP000571017">
    <property type="component" value="Unassembled WGS sequence"/>
</dbReference>
<protein>
    <submittedName>
        <fullName evidence="1">Stage VI sporulation protein F</fullName>
    </submittedName>
</protein>
<dbReference type="RefSeq" id="WP_181471000.1">
    <property type="nucleotide sequence ID" value="NZ_JACEFG010000001.1"/>
</dbReference>
<proteinExistence type="predicted"/>
<gene>
    <name evidence="1" type="ORF">H0266_03595</name>
</gene>
<name>A0A838CQ27_9BACI</name>
<dbReference type="Pfam" id="PF14069">
    <property type="entry name" value="SpoVIF"/>
    <property type="match status" value="1"/>
</dbReference>
<comment type="caution">
    <text evidence="1">The sequence shown here is derived from an EMBL/GenBank/DDBJ whole genome shotgun (WGS) entry which is preliminary data.</text>
</comment>